<organism evidence="1">
    <name type="scientific">Medicago truncatula</name>
    <name type="common">Barrel medic</name>
    <name type="synonym">Medicago tribuloides</name>
    <dbReference type="NCBI Taxonomy" id="3880"/>
    <lineage>
        <taxon>Eukaryota</taxon>
        <taxon>Viridiplantae</taxon>
        <taxon>Streptophyta</taxon>
        <taxon>Embryophyta</taxon>
        <taxon>Tracheophyta</taxon>
        <taxon>Spermatophyta</taxon>
        <taxon>Magnoliopsida</taxon>
        <taxon>eudicotyledons</taxon>
        <taxon>Gunneridae</taxon>
        <taxon>Pentapetalae</taxon>
        <taxon>rosids</taxon>
        <taxon>fabids</taxon>
        <taxon>Fabales</taxon>
        <taxon>Fabaceae</taxon>
        <taxon>Papilionoideae</taxon>
        <taxon>50 kb inversion clade</taxon>
        <taxon>NPAAA clade</taxon>
        <taxon>Hologalegina</taxon>
        <taxon>IRL clade</taxon>
        <taxon>Trifolieae</taxon>
        <taxon>Medicago</taxon>
    </lineage>
</organism>
<accession>A2Q6H1</accession>
<sequence length="110" mass="12677">MGKKSYQSQASSSSYMFNSDVRMLECWCGRICAVRKANTLKNPERMMLKIVNFVWVDEAEELGYFQNNRIGAAHGRKTRVMEKVQSMLKAKESGNDEVWRATLMDKVDCI</sequence>
<name>A2Q6H1_MEDTR</name>
<evidence type="ECO:0000313" key="1">
    <source>
        <dbReference type="EMBL" id="ABN09191.1"/>
    </source>
</evidence>
<gene>
    <name evidence="1" type="ORF">MtrDRAFT_AC183371g9v1</name>
</gene>
<proteinExistence type="predicted"/>
<reference evidence="1" key="2">
    <citation type="submission" date="2007-03" db="EMBL/GenBank/DDBJ databases">
        <authorList>
            <consortium name="The International Medicago Genome Annotation Group"/>
        </authorList>
    </citation>
    <scope>NUCLEOTIDE SEQUENCE</scope>
</reference>
<dbReference type="AlphaFoldDB" id="A2Q6H1"/>
<reference evidence="1" key="1">
    <citation type="submission" date="2006-05" db="EMBL/GenBank/DDBJ databases">
        <authorList>
            <person name="Town C.D."/>
        </authorList>
    </citation>
    <scope>NUCLEOTIDE SEQUENCE</scope>
</reference>
<protein>
    <submittedName>
        <fullName evidence="1">Uncharacterized protein</fullName>
    </submittedName>
</protein>
<dbReference type="EMBL" id="AC183371">
    <property type="protein sequence ID" value="ABN09191.1"/>
    <property type="molecule type" value="Genomic_DNA"/>
</dbReference>